<dbReference type="CDD" id="cd00041">
    <property type="entry name" value="CUB"/>
    <property type="match status" value="1"/>
</dbReference>
<evidence type="ECO:0000313" key="6">
    <source>
        <dbReference type="EMBL" id="CAH0112535.1"/>
    </source>
</evidence>
<evidence type="ECO:0000256" key="3">
    <source>
        <dbReference type="PROSITE-ProRule" id="PRU00059"/>
    </source>
</evidence>
<keyword evidence="7" id="KW-1185">Reference proteome</keyword>
<dbReference type="PANTHER" id="PTHR24251">
    <property type="entry name" value="OVOCHYMASE-RELATED"/>
    <property type="match status" value="1"/>
</dbReference>
<keyword evidence="2" id="KW-1015">Disulfide bond</keyword>
<comment type="caution">
    <text evidence="3">Lacks conserved residue(s) required for the propagation of feature annotation.</text>
</comment>
<gene>
    <name evidence="6" type="ORF">DGAL_LOCUS16266</name>
</gene>
<dbReference type="AlphaFoldDB" id="A0A8J2S872"/>
<reference evidence="6" key="1">
    <citation type="submission" date="2021-11" db="EMBL/GenBank/DDBJ databases">
        <authorList>
            <person name="Schell T."/>
        </authorList>
    </citation>
    <scope>NUCLEOTIDE SEQUENCE</scope>
    <source>
        <strain evidence="6">M5</strain>
    </source>
</reference>
<accession>A0A8J2S872</accession>
<evidence type="ECO:0000256" key="1">
    <source>
        <dbReference type="ARBA" id="ARBA00022737"/>
    </source>
</evidence>
<dbReference type="InterPro" id="IPR035914">
    <property type="entry name" value="Sperma_CUB_dom_sf"/>
</dbReference>
<dbReference type="Proteomes" id="UP000789390">
    <property type="component" value="Unassembled WGS sequence"/>
</dbReference>
<dbReference type="PANTHER" id="PTHR24251:SF30">
    <property type="entry name" value="MEMBRANE FRIZZLED-RELATED PROTEIN"/>
    <property type="match status" value="1"/>
</dbReference>
<feature type="domain" description="CUB" evidence="5">
    <location>
        <begin position="61"/>
        <end position="184"/>
    </location>
</feature>
<keyword evidence="4" id="KW-0732">Signal</keyword>
<feature type="chain" id="PRO_5035314598" description="CUB domain-containing protein" evidence="4">
    <location>
        <begin position="28"/>
        <end position="184"/>
    </location>
</feature>
<dbReference type="SUPFAM" id="SSF49854">
    <property type="entry name" value="Spermadhesin, CUB domain"/>
    <property type="match status" value="1"/>
</dbReference>
<feature type="signal peptide" evidence="4">
    <location>
        <begin position="1"/>
        <end position="27"/>
    </location>
</feature>
<dbReference type="OrthoDB" id="6345439at2759"/>
<comment type="caution">
    <text evidence="6">The sequence shown here is derived from an EMBL/GenBank/DDBJ whole genome shotgun (WGS) entry which is preliminary data.</text>
</comment>
<dbReference type="EMBL" id="CAKKLH010000327">
    <property type="protein sequence ID" value="CAH0112535.1"/>
    <property type="molecule type" value="Genomic_DNA"/>
</dbReference>
<organism evidence="6 7">
    <name type="scientific">Daphnia galeata</name>
    <dbReference type="NCBI Taxonomy" id="27404"/>
    <lineage>
        <taxon>Eukaryota</taxon>
        <taxon>Metazoa</taxon>
        <taxon>Ecdysozoa</taxon>
        <taxon>Arthropoda</taxon>
        <taxon>Crustacea</taxon>
        <taxon>Branchiopoda</taxon>
        <taxon>Diplostraca</taxon>
        <taxon>Cladocera</taxon>
        <taxon>Anomopoda</taxon>
        <taxon>Daphniidae</taxon>
        <taxon>Daphnia</taxon>
    </lineage>
</organism>
<evidence type="ECO:0000256" key="2">
    <source>
        <dbReference type="ARBA" id="ARBA00023157"/>
    </source>
</evidence>
<evidence type="ECO:0000259" key="5">
    <source>
        <dbReference type="PROSITE" id="PS01180"/>
    </source>
</evidence>
<dbReference type="PROSITE" id="PS01180">
    <property type="entry name" value="CUB"/>
    <property type="match status" value="1"/>
</dbReference>
<dbReference type="Pfam" id="PF00431">
    <property type="entry name" value="CUB"/>
    <property type="match status" value="1"/>
</dbReference>
<keyword evidence="1" id="KW-0677">Repeat</keyword>
<dbReference type="SMART" id="SM00042">
    <property type="entry name" value="CUB"/>
    <property type="match status" value="1"/>
</dbReference>
<sequence length="184" mass="20273">MFLMTAFLTILCLQLLVFHLISFPFLAIQAERKAAAKSDNLLTAKMDSLINIPCNVTTVDCGSCRNVTETGGIIESLNFPVGEYNSGSNLNCLFTINAPPDKKINLSFTEFFVNECCDFINVFDGFANPLRVSLTGDDNPADVISPSNQMAVKFSSNGENIIKTEVDSSILKHVTRWQAIFTFI</sequence>
<dbReference type="InterPro" id="IPR000859">
    <property type="entry name" value="CUB_dom"/>
</dbReference>
<proteinExistence type="predicted"/>
<name>A0A8J2S872_9CRUS</name>
<evidence type="ECO:0000313" key="7">
    <source>
        <dbReference type="Proteomes" id="UP000789390"/>
    </source>
</evidence>
<dbReference type="Gene3D" id="2.60.120.290">
    <property type="entry name" value="Spermadhesin, CUB domain"/>
    <property type="match status" value="1"/>
</dbReference>
<protein>
    <recommendedName>
        <fullName evidence="5">CUB domain-containing protein</fullName>
    </recommendedName>
</protein>
<evidence type="ECO:0000256" key="4">
    <source>
        <dbReference type="SAM" id="SignalP"/>
    </source>
</evidence>